<dbReference type="GO" id="GO:0016491">
    <property type="term" value="F:oxidoreductase activity"/>
    <property type="evidence" value="ECO:0007669"/>
    <property type="project" value="TreeGrafter"/>
</dbReference>
<dbReference type="EMBL" id="JAANXD010000074">
    <property type="protein sequence ID" value="MBS1258776.1"/>
    <property type="molecule type" value="Genomic_DNA"/>
</dbReference>
<dbReference type="AlphaFoldDB" id="A0A941W5E6"/>
<keyword evidence="8" id="KW-0812">Transmembrane</keyword>
<comment type="subcellular location">
    <subcellularLocation>
        <location evidence="1">Cell envelope</location>
    </subcellularLocation>
</comment>
<keyword evidence="5" id="KW-0732">Signal</keyword>
<keyword evidence="8" id="KW-0472">Membrane</keyword>
<dbReference type="PANTHER" id="PTHR35038:SF8">
    <property type="entry name" value="C-TYPE POLYHEME CYTOCHROME OMCC"/>
    <property type="match status" value="1"/>
</dbReference>
<accession>A0A941W5E6</accession>
<dbReference type="Proteomes" id="UP000722750">
    <property type="component" value="Unassembled WGS sequence"/>
</dbReference>
<evidence type="ECO:0000259" key="9">
    <source>
        <dbReference type="Pfam" id="PF03264"/>
    </source>
</evidence>
<protein>
    <recommendedName>
        <fullName evidence="9">NapC/NirT cytochrome c N-terminal domain-containing protein</fullName>
    </recommendedName>
</protein>
<dbReference type="PANTHER" id="PTHR35038">
    <property type="entry name" value="DISSIMILATORY SULFITE REDUCTASE SIRA"/>
    <property type="match status" value="1"/>
</dbReference>
<evidence type="ECO:0000256" key="5">
    <source>
        <dbReference type="ARBA" id="ARBA00022729"/>
    </source>
</evidence>
<evidence type="ECO:0000313" key="11">
    <source>
        <dbReference type="Proteomes" id="UP000722750"/>
    </source>
</evidence>
<dbReference type="Pfam" id="PF13447">
    <property type="entry name" value="Multi-haem_cyto"/>
    <property type="match status" value="1"/>
</dbReference>
<keyword evidence="4" id="KW-0479">Metal-binding</keyword>
<evidence type="ECO:0000256" key="6">
    <source>
        <dbReference type="ARBA" id="ARBA00022982"/>
    </source>
</evidence>
<name>A0A941W5E6_9BACT</name>
<keyword evidence="6" id="KW-0249">Electron transport</keyword>
<comment type="caution">
    <text evidence="10">The sequence shown here is derived from an EMBL/GenBank/DDBJ whole genome shotgun (WGS) entry which is preliminary data.</text>
</comment>
<dbReference type="GO" id="GO:0030313">
    <property type="term" value="C:cell envelope"/>
    <property type="evidence" value="ECO:0007669"/>
    <property type="project" value="UniProtKB-SubCell"/>
</dbReference>
<evidence type="ECO:0000313" key="10">
    <source>
        <dbReference type="EMBL" id="MBS1258776.1"/>
    </source>
</evidence>
<keyword evidence="8" id="KW-1133">Transmembrane helix</keyword>
<keyword evidence="7" id="KW-0408">Iron</keyword>
<dbReference type="InterPro" id="IPR005126">
    <property type="entry name" value="NapC/NirT_cyt_c_N"/>
</dbReference>
<dbReference type="Pfam" id="PF03264">
    <property type="entry name" value="Cytochrom_NNT"/>
    <property type="match status" value="1"/>
</dbReference>
<reference evidence="10" key="1">
    <citation type="journal article" date="2021" name="ISME J.">
        <title>Fine-scale metabolic discontinuity in a stratified prokaryote microbiome of a Red Sea deep halocline.</title>
        <authorList>
            <person name="Michoud G."/>
            <person name="Ngugi D.K."/>
            <person name="Barozzi A."/>
            <person name="Merlino G."/>
            <person name="Calleja M.L."/>
            <person name="Delgado-Huertas A."/>
            <person name="Moran X.A.G."/>
            <person name="Daffonchio D."/>
        </authorList>
    </citation>
    <scope>NUCLEOTIDE SEQUENCE</scope>
    <source>
        <strain evidence="10">SuakinDeep_MAG55_1</strain>
    </source>
</reference>
<evidence type="ECO:0000256" key="3">
    <source>
        <dbReference type="ARBA" id="ARBA00022617"/>
    </source>
</evidence>
<dbReference type="InterPro" id="IPR036280">
    <property type="entry name" value="Multihaem_cyt_sf"/>
</dbReference>
<dbReference type="Gene3D" id="1.10.3820.10">
    <property type="entry name" value="Di-heme elbow motif domain"/>
    <property type="match status" value="1"/>
</dbReference>
<gene>
    <name evidence="10" type="ORF">MAG551_01838</name>
</gene>
<evidence type="ECO:0000256" key="1">
    <source>
        <dbReference type="ARBA" id="ARBA00004196"/>
    </source>
</evidence>
<evidence type="ECO:0000256" key="7">
    <source>
        <dbReference type="ARBA" id="ARBA00023004"/>
    </source>
</evidence>
<sequence length="403" mass="44726">MECGCLKDKVVNLIKLILGLIVKHKKLVGVAFIILVAVGLVGGKKFWHYAESSEFCGSCHEMDVHYDSFMSSKHHNEHVHSCHTCHIGPGLKGFLHAKLSDGAHDSFEHARKTYLTSVNSGLFIEIAEDSVPIVNGNCVRCHTNNEEYTKDKTHLEYVAQSKRKGEDGSLEDFFCTDCHIGVVHPSWSADVYKVYAEKKIPPFGTFSENDCYACHRHATPKIVKEWTNSPHSKSGVSCLECHGNDHGEIVERGGRVLPSKCGECHVTMYNDFAQSNHYKGRIVAEVAGVEVGTKDVVMREDCRKCHMLGLNKSWDTGPGGSCEGCHPKHLFSRASASEAKVCENCHIGGPVHAQLDMSAKSLHGKLFGRWEEEGNIKLRCQSCHSDPYSHHNFNRNVGLLSID</sequence>
<evidence type="ECO:0000256" key="8">
    <source>
        <dbReference type="SAM" id="Phobius"/>
    </source>
</evidence>
<evidence type="ECO:0000256" key="2">
    <source>
        <dbReference type="ARBA" id="ARBA00022448"/>
    </source>
</evidence>
<organism evidence="10 11">
    <name type="scientific">Candidatus Scalindua arabica</name>
    <dbReference type="NCBI Taxonomy" id="1127984"/>
    <lineage>
        <taxon>Bacteria</taxon>
        <taxon>Pseudomonadati</taxon>
        <taxon>Planctomycetota</taxon>
        <taxon>Candidatus Brocadiia</taxon>
        <taxon>Candidatus Brocadiales</taxon>
        <taxon>Candidatus Scalinduaceae</taxon>
        <taxon>Candidatus Scalindua</taxon>
    </lineage>
</organism>
<dbReference type="GO" id="GO:0046872">
    <property type="term" value="F:metal ion binding"/>
    <property type="evidence" value="ECO:0007669"/>
    <property type="project" value="UniProtKB-KW"/>
</dbReference>
<proteinExistence type="predicted"/>
<dbReference type="InterPro" id="IPR038266">
    <property type="entry name" value="NapC/NirT_cytc_sf"/>
</dbReference>
<dbReference type="Gene3D" id="3.90.10.10">
    <property type="entry name" value="Cytochrome C3"/>
    <property type="match status" value="1"/>
</dbReference>
<feature type="transmembrane region" description="Helical" evidence="8">
    <location>
        <begin position="27"/>
        <end position="47"/>
    </location>
</feature>
<dbReference type="InterPro" id="IPR051829">
    <property type="entry name" value="Multiheme_Cytochr_ET"/>
</dbReference>
<evidence type="ECO:0000256" key="4">
    <source>
        <dbReference type="ARBA" id="ARBA00022723"/>
    </source>
</evidence>
<dbReference type="SUPFAM" id="SSF48695">
    <property type="entry name" value="Multiheme cytochromes"/>
    <property type="match status" value="2"/>
</dbReference>
<keyword evidence="3" id="KW-0349">Heme</keyword>
<feature type="domain" description="NapC/NirT cytochrome c N-terminal" evidence="9">
    <location>
        <begin position="31"/>
        <end position="185"/>
    </location>
</feature>
<keyword evidence="2" id="KW-0813">Transport</keyword>